<evidence type="ECO:0000256" key="6">
    <source>
        <dbReference type="PIRSR" id="PIRSR038994-1"/>
    </source>
</evidence>
<feature type="binding site" evidence="7">
    <location>
        <begin position="308"/>
        <end position="310"/>
    </location>
    <ligand>
        <name>substrate</name>
    </ligand>
</feature>
<feature type="binding site" evidence="7">
    <location>
        <begin position="220"/>
        <end position="221"/>
    </location>
    <ligand>
        <name>substrate</name>
    </ligand>
</feature>
<dbReference type="InterPro" id="IPR003764">
    <property type="entry name" value="GlcNAc_6-P_deAcase"/>
</dbReference>
<protein>
    <submittedName>
        <fullName evidence="10">N-acetylglucosamine-6-phosphate deacetylase</fullName>
    </submittedName>
</protein>
<keyword evidence="2 8" id="KW-0479">Metal-binding</keyword>
<dbReference type="Pfam" id="PF01979">
    <property type="entry name" value="Amidohydro_1"/>
    <property type="match status" value="1"/>
</dbReference>
<organism evidence="10 11">
    <name type="scientific">Maritalea myrionectae</name>
    <dbReference type="NCBI Taxonomy" id="454601"/>
    <lineage>
        <taxon>Bacteria</taxon>
        <taxon>Pseudomonadati</taxon>
        <taxon>Pseudomonadota</taxon>
        <taxon>Alphaproteobacteria</taxon>
        <taxon>Hyphomicrobiales</taxon>
        <taxon>Devosiaceae</taxon>
        <taxon>Maritalea</taxon>
    </lineage>
</organism>
<evidence type="ECO:0000256" key="7">
    <source>
        <dbReference type="PIRSR" id="PIRSR038994-2"/>
    </source>
</evidence>
<evidence type="ECO:0000256" key="1">
    <source>
        <dbReference type="ARBA" id="ARBA00010716"/>
    </source>
</evidence>
<evidence type="ECO:0000256" key="4">
    <source>
        <dbReference type="ARBA" id="ARBA00023277"/>
    </source>
</evidence>
<feature type="binding site" evidence="7">
    <location>
        <position position="252"/>
    </location>
    <ligand>
        <name>substrate</name>
    </ligand>
</feature>
<dbReference type="EMBL" id="CP021330">
    <property type="protein sequence ID" value="AVX05383.1"/>
    <property type="molecule type" value="Genomic_DNA"/>
</dbReference>
<keyword evidence="4 5" id="KW-0119">Carbohydrate metabolism</keyword>
<evidence type="ECO:0000256" key="2">
    <source>
        <dbReference type="ARBA" id="ARBA00022723"/>
    </source>
</evidence>
<feature type="binding site" evidence="8">
    <location>
        <position position="132"/>
    </location>
    <ligand>
        <name>Zn(2+)</name>
        <dbReference type="ChEBI" id="CHEBI:29105"/>
    </ligand>
</feature>
<dbReference type="GO" id="GO:0046872">
    <property type="term" value="F:metal ion binding"/>
    <property type="evidence" value="ECO:0007669"/>
    <property type="project" value="UniProtKB-KW"/>
</dbReference>
<evidence type="ECO:0000313" key="11">
    <source>
        <dbReference type="Proteomes" id="UP000258927"/>
    </source>
</evidence>
<dbReference type="NCBIfam" id="TIGR00221">
    <property type="entry name" value="nagA"/>
    <property type="match status" value="1"/>
</dbReference>
<dbReference type="KEGG" id="mmyr:MXMO3_02873"/>
<evidence type="ECO:0000256" key="3">
    <source>
        <dbReference type="ARBA" id="ARBA00022801"/>
    </source>
</evidence>
<dbReference type="SUPFAM" id="SSF51338">
    <property type="entry name" value="Composite domain of metallo-dependent hydrolases"/>
    <property type="match status" value="1"/>
</dbReference>
<dbReference type="AlphaFoldDB" id="A0A2R4MHJ2"/>
<dbReference type="InterPro" id="IPR032466">
    <property type="entry name" value="Metal_Hydrolase"/>
</dbReference>
<accession>A0A2R4MHJ2</accession>
<sequence length="384" mass="41427">MAILLKNATVFDGERFLENQSVEIANGKISRLVSAAETQSIADEGQIIDLQGQILAPGFVDVQVNGGGGVMFNDQRTVEGLTEIVRGHRQFGSTTLMPTLITDSFDVMREAADAISAAINANVPGIRGVHFEGPYLSLKRRGVHAPEFLRDVDDEAVGLFTRGDLGEVIVTVAPECVPNEFVATLSEKGVHVCAGHSAATYEQIGEALKVGLRGFTHLFNAMPPLANREPSVVGAGLDDVESWCGLIVDGYHLHFASARIVVRAKPQGKIMLVTDAMATVGAEEKHFNLYGDTIHAVDGRCALDDGTLAGSDLDMMRAVELTHKELGLELGEALRMASLYPAQFLRLDDKIGRIAPDYDADLVAFDKDSMKVTQTWIKGEGEEH</sequence>
<proteinExistence type="inferred from homology"/>
<comment type="similarity">
    <text evidence="1 5">Belongs to the metallo-dependent hydrolases superfamily. NagA family.</text>
</comment>
<keyword evidence="11" id="KW-1185">Reference proteome</keyword>
<evidence type="ECO:0000256" key="5">
    <source>
        <dbReference type="PIRNR" id="PIRNR038994"/>
    </source>
</evidence>
<name>A0A2R4MHJ2_9HYPH</name>
<comment type="cofactor">
    <cofactor evidence="8">
        <name>a divalent metal cation</name>
        <dbReference type="ChEBI" id="CHEBI:60240"/>
    </cofactor>
    <text evidence="8">Binds 1 divalent metal cation per subunit.</text>
</comment>
<evidence type="ECO:0000313" key="10">
    <source>
        <dbReference type="EMBL" id="AVX05383.1"/>
    </source>
</evidence>
<evidence type="ECO:0000256" key="8">
    <source>
        <dbReference type="PIRSR" id="PIRSR038994-3"/>
    </source>
</evidence>
<dbReference type="PANTHER" id="PTHR11113:SF14">
    <property type="entry name" value="N-ACETYLGLUCOSAMINE-6-PHOSPHATE DEACETYLASE"/>
    <property type="match status" value="1"/>
</dbReference>
<evidence type="ECO:0000259" key="9">
    <source>
        <dbReference type="Pfam" id="PF01979"/>
    </source>
</evidence>
<dbReference type="InterPro" id="IPR011059">
    <property type="entry name" value="Metal-dep_hydrolase_composite"/>
</dbReference>
<dbReference type="STRING" id="1122213.GCA_000423365_00507"/>
<feature type="domain" description="Amidohydrolase-related" evidence="9">
    <location>
        <begin position="54"/>
        <end position="380"/>
    </location>
</feature>
<keyword evidence="3 5" id="KW-0378">Hydrolase</keyword>
<dbReference type="Proteomes" id="UP000258927">
    <property type="component" value="Chromosome"/>
</dbReference>
<dbReference type="PANTHER" id="PTHR11113">
    <property type="entry name" value="N-ACETYLGLUCOSAMINE-6-PHOSPHATE DEACETYLASE"/>
    <property type="match status" value="1"/>
</dbReference>
<dbReference type="GO" id="GO:0008448">
    <property type="term" value="F:N-acetylglucosamine-6-phosphate deacetylase activity"/>
    <property type="evidence" value="ECO:0007669"/>
    <property type="project" value="InterPro"/>
</dbReference>
<dbReference type="Gene3D" id="2.30.40.10">
    <property type="entry name" value="Urease, subunit C, domain 1"/>
    <property type="match status" value="1"/>
</dbReference>
<gene>
    <name evidence="10" type="ORF">MXMO3_02873</name>
</gene>
<dbReference type="InterPro" id="IPR006680">
    <property type="entry name" value="Amidohydro-rel"/>
</dbReference>
<feature type="binding site" evidence="8">
    <location>
        <position position="217"/>
    </location>
    <ligand>
        <name>Zn(2+)</name>
        <dbReference type="ChEBI" id="CHEBI:29105"/>
    </ligand>
</feature>
<reference evidence="10 11" key="1">
    <citation type="submission" date="2017-05" db="EMBL/GenBank/DDBJ databases">
        <title>Genome Analysis of Maritalea myrionectae HL2708#5.</title>
        <authorList>
            <consortium name="Cotde Inc.-PKNU"/>
            <person name="Jang D."/>
            <person name="Oh H.-M."/>
        </authorList>
    </citation>
    <scope>NUCLEOTIDE SEQUENCE [LARGE SCALE GENOMIC DNA]</scope>
    <source>
        <strain evidence="10 11">HL2708#5</strain>
    </source>
</reference>
<feature type="binding site" evidence="7">
    <location>
        <position position="228"/>
    </location>
    <ligand>
        <name>substrate</name>
    </ligand>
</feature>
<dbReference type="RefSeq" id="WP_117396295.1">
    <property type="nucleotide sequence ID" value="NZ_CP021330.1"/>
</dbReference>
<dbReference type="SUPFAM" id="SSF51556">
    <property type="entry name" value="Metallo-dependent hydrolases"/>
    <property type="match status" value="1"/>
</dbReference>
<dbReference type="Gene3D" id="3.20.20.140">
    <property type="entry name" value="Metal-dependent hydrolases"/>
    <property type="match status" value="1"/>
</dbReference>
<feature type="active site" description="Proton donor/acceptor" evidence="6">
    <location>
        <position position="275"/>
    </location>
</feature>
<feature type="binding site" evidence="7">
    <location>
        <position position="143"/>
    </location>
    <ligand>
        <name>substrate</name>
    </ligand>
</feature>
<feature type="binding site" evidence="8">
    <location>
        <position position="196"/>
    </location>
    <ligand>
        <name>Zn(2+)</name>
        <dbReference type="ChEBI" id="CHEBI:29105"/>
    </ligand>
</feature>
<dbReference type="GO" id="GO:0006046">
    <property type="term" value="P:N-acetylglucosamine catabolic process"/>
    <property type="evidence" value="ECO:0007669"/>
    <property type="project" value="TreeGrafter"/>
</dbReference>
<dbReference type="CDD" id="cd00854">
    <property type="entry name" value="NagA"/>
    <property type="match status" value="1"/>
</dbReference>
<dbReference type="PIRSF" id="PIRSF038994">
    <property type="entry name" value="NagA"/>
    <property type="match status" value="1"/>
</dbReference>